<evidence type="ECO:0000313" key="2">
    <source>
        <dbReference type="EMBL" id="ENW17407.1"/>
    </source>
</evidence>
<dbReference type="Pfam" id="PF24406">
    <property type="entry name" value="nSTAND_NTPase4"/>
    <property type="match status" value="1"/>
</dbReference>
<keyword evidence="3" id="KW-1185">Reference proteome</keyword>
<dbReference type="AlphaFoldDB" id="N9F4F1"/>
<proteinExistence type="predicted"/>
<accession>N9F4F1</accession>
<dbReference type="InterPro" id="IPR057123">
    <property type="entry name" value="STAND_NTPase4_dom"/>
</dbReference>
<dbReference type="EMBL" id="APQQ01000023">
    <property type="protein sequence ID" value="ENW17407.1"/>
    <property type="molecule type" value="Genomic_DNA"/>
</dbReference>
<comment type="caution">
    <text evidence="2">The sequence shown here is derived from an EMBL/GenBank/DDBJ whole genome shotgun (WGS) entry which is preliminary data.</text>
</comment>
<dbReference type="Proteomes" id="UP000017667">
    <property type="component" value="Unassembled WGS sequence"/>
</dbReference>
<sequence length="609" mass="70139">MDIKSTDIGSIIQSYKDKFEVSELPSYKEITVFIDDFEKQKLKPQHLDNLLKKLADEFSQVIIFIDKKQFIQSQNKYIKHGFREAEILPFGYKKRHELIKKWVLLESNNDQNIISDEVYNRIDLFSRNFDSIMKKNIMDSRPIYIISIMQTLENLSYTNGNYSLTSYGQCYHVLITGMLSKAKVAINDLDGILNFLSYLAYYFYKLKIENISEEEFDIVVFDYSQQFVPPNNVKDILLNSGILSSPDNDSLKFSQKYLYYFSCAKHLSDNSKLLKSDITYLCENIHNEHNANILIFLVHHLRGTDLLDEILTHAICLLDHIKTFDMSLDAIQDYKQILGDRLMKISLDDTKTAEEQRIELLEKQDQLEDEFGEFTPVNYALDVNDINGKVLDNSNEFNLLQQATSALRSIDVLGQIAKNRHSSIPIGELQEILSSTYNIGLKVLNFYLSVFNDNEKDLEELLLNVILDSNKDCSESEAKEIAKNLIHNFIYAICFYMIQLVSQSTAHTKLISISNQISEVEQATAAYKLINLHSQLLINSKLPKNLIKKIKREHSNNILVMSLLGSIVANHAYLHNLDYQEKQWIQTQLGIAVSAQIKSNSQTLVPLLN</sequence>
<evidence type="ECO:0000313" key="3">
    <source>
        <dbReference type="Proteomes" id="UP000017667"/>
    </source>
</evidence>
<reference evidence="2 3" key="1">
    <citation type="submission" date="2013-02" db="EMBL/GenBank/DDBJ databases">
        <title>The Genome Sequence of Acinetobacter haemolyticus CIP 64.3.</title>
        <authorList>
            <consortium name="The Broad Institute Genome Sequencing Platform"/>
            <consortium name="The Broad Institute Genome Sequencing Center for Infectious Disease"/>
            <person name="Cerqueira G."/>
            <person name="Feldgarden M."/>
            <person name="Courvalin P."/>
            <person name="Perichon B."/>
            <person name="Grillot-Courvalin C."/>
            <person name="Clermont D."/>
            <person name="Rocha E."/>
            <person name="Yoon E.-J."/>
            <person name="Nemec A."/>
            <person name="Walker B."/>
            <person name="Young S.K."/>
            <person name="Zeng Q."/>
            <person name="Gargeya S."/>
            <person name="Fitzgerald M."/>
            <person name="Haas B."/>
            <person name="Abouelleil A."/>
            <person name="Alvarado L."/>
            <person name="Arachchi H.M."/>
            <person name="Berlin A.M."/>
            <person name="Chapman S.B."/>
            <person name="Dewar J."/>
            <person name="Goldberg J."/>
            <person name="Griggs A."/>
            <person name="Gujja S."/>
            <person name="Hansen M."/>
            <person name="Howarth C."/>
            <person name="Imamovic A."/>
            <person name="Larimer J."/>
            <person name="McCowan C."/>
            <person name="Murphy C."/>
            <person name="Neiman D."/>
            <person name="Pearson M."/>
            <person name="Priest M."/>
            <person name="Roberts A."/>
            <person name="Saif S."/>
            <person name="Shea T."/>
            <person name="Sisk P."/>
            <person name="Sykes S."/>
            <person name="Wortman J."/>
            <person name="Nusbaum C."/>
            <person name="Birren B."/>
        </authorList>
    </citation>
    <scope>NUCLEOTIDE SEQUENCE [LARGE SCALE GENOMIC DNA]</scope>
    <source>
        <strain evidence="2 3">CIP 64.3</strain>
    </source>
</reference>
<dbReference type="PATRIC" id="fig|1217659.3.peg.2082"/>
<protein>
    <recommendedName>
        <fullName evidence="1">STAND NTPase 4 small alpha/beta domain-containing protein</fullName>
    </recommendedName>
</protein>
<feature type="domain" description="STAND NTPase 4 small alpha/beta" evidence="1">
    <location>
        <begin position="210"/>
        <end position="261"/>
    </location>
</feature>
<organism evidence="2 3">
    <name type="scientific">Acinetobacter haemolyticus CIP 64.3 = MTCC 9819</name>
    <dbReference type="NCBI Taxonomy" id="1217659"/>
    <lineage>
        <taxon>Bacteria</taxon>
        <taxon>Pseudomonadati</taxon>
        <taxon>Pseudomonadota</taxon>
        <taxon>Gammaproteobacteria</taxon>
        <taxon>Moraxellales</taxon>
        <taxon>Moraxellaceae</taxon>
        <taxon>Acinetobacter</taxon>
    </lineage>
</organism>
<evidence type="ECO:0000259" key="1">
    <source>
        <dbReference type="Pfam" id="PF24406"/>
    </source>
</evidence>
<gene>
    <name evidence="2" type="ORF">F927_02117</name>
</gene>
<name>N9F4F1_ACIHA</name>
<dbReference type="HOGENOM" id="CLU_015526_0_0_6"/>